<dbReference type="GO" id="GO:0008168">
    <property type="term" value="F:methyltransferase activity"/>
    <property type="evidence" value="ECO:0007669"/>
    <property type="project" value="UniProtKB-KW"/>
</dbReference>
<keyword evidence="7" id="KW-0808">Transferase</keyword>
<evidence type="ECO:0000256" key="6">
    <source>
        <dbReference type="ARBA" id="ARBA00032319"/>
    </source>
</evidence>
<evidence type="ECO:0000313" key="8">
    <source>
        <dbReference type="Proteomes" id="UP000187429"/>
    </source>
</evidence>
<dbReference type="PANTHER" id="PTHR12945:SF0">
    <property type="entry name" value="TRNA (ADENINE(58)-N(1))-METHYLTRANSFERASE NON-CATALYTIC SUBUNIT TRM6"/>
    <property type="match status" value="1"/>
</dbReference>
<evidence type="ECO:0000313" key="7">
    <source>
        <dbReference type="EMBL" id="OMJ23992.1"/>
    </source>
</evidence>
<dbReference type="GO" id="GO:0030488">
    <property type="term" value="P:tRNA methylation"/>
    <property type="evidence" value="ECO:0007669"/>
    <property type="project" value="InterPro"/>
</dbReference>
<keyword evidence="8" id="KW-1185">Reference proteome</keyword>
<organism evidence="7 8">
    <name type="scientific">Smittium culicis</name>
    <dbReference type="NCBI Taxonomy" id="133412"/>
    <lineage>
        <taxon>Eukaryota</taxon>
        <taxon>Fungi</taxon>
        <taxon>Fungi incertae sedis</taxon>
        <taxon>Zoopagomycota</taxon>
        <taxon>Kickxellomycotina</taxon>
        <taxon>Harpellomycetes</taxon>
        <taxon>Harpellales</taxon>
        <taxon>Legeriomycetaceae</taxon>
        <taxon>Smittium</taxon>
    </lineage>
</organism>
<sequence>MLLLSFFSPSNEISSYIRVDTISQLLTSANIYSSSRVLVAENTQGMIISSLLSRVTDGLVFGLFEGGGANYDILKISNFTESLEKKVFHSLSWQKIDHQIEPFTEELGENHTENDVKGRDRRLRNHNALKETLETLRSAPFDSLVVSTSYDPLSVIKKLVPYVGGSRAVVIYSPYKETLLESFEYMRMSSEFLNVSLQESWMREYQVLPGRTHPMMNMTSSGGYLLTAIRVFASNEPRQTPSKKSRS</sequence>
<keyword evidence="5" id="KW-0539">Nucleus</keyword>
<evidence type="ECO:0000256" key="2">
    <source>
        <dbReference type="ARBA" id="ARBA00008320"/>
    </source>
</evidence>
<dbReference type="AlphaFoldDB" id="A0A1R1YAQ2"/>
<name>A0A1R1YAQ2_9FUNG</name>
<evidence type="ECO:0000256" key="1">
    <source>
        <dbReference type="ARBA" id="ARBA00004123"/>
    </source>
</evidence>
<dbReference type="Proteomes" id="UP000187429">
    <property type="component" value="Unassembled WGS sequence"/>
</dbReference>
<dbReference type="GO" id="GO:0031515">
    <property type="term" value="C:tRNA (m1A) methyltransferase complex"/>
    <property type="evidence" value="ECO:0007669"/>
    <property type="project" value="InterPro"/>
</dbReference>
<comment type="similarity">
    <text evidence="2">Belongs to the TRM6/GCD10 family.</text>
</comment>
<comment type="caution">
    <text evidence="7">The sequence shown here is derived from an EMBL/GenBank/DDBJ whole genome shotgun (WGS) entry which is preliminary data.</text>
</comment>
<dbReference type="OrthoDB" id="10254665at2759"/>
<accession>A0A1R1YAQ2</accession>
<dbReference type="EMBL" id="LSSM01001923">
    <property type="protein sequence ID" value="OMJ23992.1"/>
    <property type="molecule type" value="Genomic_DNA"/>
</dbReference>
<dbReference type="Gene3D" id="3.40.50.150">
    <property type="entry name" value="Vaccinia Virus protein VP39"/>
    <property type="match status" value="1"/>
</dbReference>
<dbReference type="GO" id="GO:0005634">
    <property type="term" value="C:nucleus"/>
    <property type="evidence" value="ECO:0007669"/>
    <property type="project" value="UniProtKB-SubCell"/>
</dbReference>
<reference evidence="8" key="1">
    <citation type="submission" date="2017-01" db="EMBL/GenBank/DDBJ databases">
        <authorList>
            <person name="Wang Y."/>
            <person name="White M."/>
            <person name="Kvist S."/>
            <person name="Moncalvo J.-M."/>
        </authorList>
    </citation>
    <scope>NUCLEOTIDE SEQUENCE [LARGE SCALE GENOMIC DNA]</scope>
    <source>
        <strain evidence="8">ID-206-W2</strain>
    </source>
</reference>
<proteinExistence type="inferred from homology"/>
<evidence type="ECO:0000256" key="3">
    <source>
        <dbReference type="ARBA" id="ARBA00021704"/>
    </source>
</evidence>
<keyword evidence="7" id="KW-0489">Methyltransferase</keyword>
<keyword evidence="4" id="KW-0819">tRNA processing</keyword>
<dbReference type="Pfam" id="PF04189">
    <property type="entry name" value="Gcd10p"/>
    <property type="match status" value="1"/>
</dbReference>
<protein>
    <recommendedName>
        <fullName evidence="3">tRNA (adenine(58)-N(1))-methyltransferase non-catalytic subunit TRM6</fullName>
    </recommendedName>
    <alternativeName>
        <fullName evidence="6">tRNA(m1A58)-methyltransferase subunit TRM6</fullName>
    </alternativeName>
</protein>
<evidence type="ECO:0000256" key="4">
    <source>
        <dbReference type="ARBA" id="ARBA00022694"/>
    </source>
</evidence>
<gene>
    <name evidence="7" type="ORF">AYI69_g4790</name>
</gene>
<evidence type="ECO:0000256" key="5">
    <source>
        <dbReference type="ARBA" id="ARBA00023242"/>
    </source>
</evidence>
<dbReference type="PANTHER" id="PTHR12945">
    <property type="entry name" value="TRANSLATION INITIATION FACTOR EIF3-RELATED"/>
    <property type="match status" value="1"/>
</dbReference>
<dbReference type="InterPro" id="IPR017423">
    <property type="entry name" value="TRM6"/>
</dbReference>
<dbReference type="InterPro" id="IPR029063">
    <property type="entry name" value="SAM-dependent_MTases_sf"/>
</dbReference>
<comment type="subcellular location">
    <subcellularLocation>
        <location evidence="1">Nucleus</location>
    </subcellularLocation>
</comment>